<reference evidence="2 3" key="1">
    <citation type="submission" date="2016-07" db="EMBL/GenBank/DDBJ databases">
        <title>Multiple horizontal gene transfer events from other fungi enriched the ability of initially mycotrophic Trichoderma (Ascomycota) to feed on dead plant biomass.</title>
        <authorList>
            <consortium name="DOE Joint Genome Institute"/>
            <person name="Aerts A."/>
            <person name="Atanasova L."/>
            <person name="Chenthamara K."/>
            <person name="Zhang J."/>
            <person name="Grujic M."/>
            <person name="Henrissat B."/>
            <person name="Kuo A."/>
            <person name="Salamov A."/>
            <person name="Lipzen A."/>
            <person name="Labutti K."/>
            <person name="Barry K."/>
            <person name="Miao Y."/>
            <person name="Rahimi M.J."/>
            <person name="Shen Q."/>
            <person name="Grigoriev I.V."/>
            <person name="Kubicek C.P."/>
            <person name="Druzhinina I.S."/>
        </authorList>
    </citation>
    <scope>NUCLEOTIDE SEQUENCE [LARGE SCALE GENOMIC DNA]</scope>
    <source>
        <strain evidence="2 3">CBS 226.95</strain>
    </source>
</reference>
<evidence type="ECO:0000256" key="1">
    <source>
        <dbReference type="SAM" id="MobiDB-lite"/>
    </source>
</evidence>
<proteinExistence type="predicted"/>
<dbReference type="RefSeq" id="XP_024768122.1">
    <property type="nucleotide sequence ID" value="XM_024920072.1"/>
</dbReference>
<dbReference type="AlphaFoldDB" id="A0A2T3ZUG0"/>
<dbReference type="GeneID" id="36628641"/>
<dbReference type="Proteomes" id="UP000241690">
    <property type="component" value="Unassembled WGS sequence"/>
</dbReference>
<protein>
    <submittedName>
        <fullName evidence="2">Uncharacterized protein</fullName>
    </submittedName>
</protein>
<sequence length="71" mass="7913">MTPRTPSPHPHLHPRLHLPSTASTLTNTTTPTPMPVLVSTRLSLDHHIQLPIHCLSKRPSPLGYVALWLRS</sequence>
<organism evidence="2 3">
    <name type="scientific">Trichoderma harzianum CBS 226.95</name>
    <dbReference type="NCBI Taxonomy" id="983964"/>
    <lineage>
        <taxon>Eukaryota</taxon>
        <taxon>Fungi</taxon>
        <taxon>Dikarya</taxon>
        <taxon>Ascomycota</taxon>
        <taxon>Pezizomycotina</taxon>
        <taxon>Sordariomycetes</taxon>
        <taxon>Hypocreomycetidae</taxon>
        <taxon>Hypocreales</taxon>
        <taxon>Hypocreaceae</taxon>
        <taxon>Trichoderma</taxon>
    </lineage>
</organism>
<accession>A0A2T3ZUG0</accession>
<dbReference type="EMBL" id="KZ679699">
    <property type="protein sequence ID" value="PTB48445.1"/>
    <property type="molecule type" value="Genomic_DNA"/>
</dbReference>
<name>A0A2T3ZUG0_TRIHA</name>
<gene>
    <name evidence="2" type="ORF">M431DRAFT_513673</name>
</gene>
<feature type="compositionally biased region" description="Low complexity" evidence="1">
    <location>
        <begin position="17"/>
        <end position="31"/>
    </location>
</feature>
<evidence type="ECO:0000313" key="2">
    <source>
        <dbReference type="EMBL" id="PTB48445.1"/>
    </source>
</evidence>
<evidence type="ECO:0000313" key="3">
    <source>
        <dbReference type="Proteomes" id="UP000241690"/>
    </source>
</evidence>
<feature type="region of interest" description="Disordered" evidence="1">
    <location>
        <begin position="1"/>
        <end position="31"/>
    </location>
</feature>
<keyword evidence="3" id="KW-1185">Reference proteome</keyword>